<dbReference type="Proteomes" id="UP000314982">
    <property type="component" value="Unassembled WGS sequence"/>
</dbReference>
<evidence type="ECO:0000313" key="2">
    <source>
        <dbReference type="Proteomes" id="UP000314982"/>
    </source>
</evidence>
<dbReference type="STRING" id="62062.ENSHHUP00000020205"/>
<reference evidence="2" key="1">
    <citation type="submission" date="2018-06" db="EMBL/GenBank/DDBJ databases">
        <title>Genome assembly of Danube salmon.</title>
        <authorList>
            <person name="Macqueen D.J."/>
            <person name="Gundappa M.K."/>
        </authorList>
    </citation>
    <scope>NUCLEOTIDE SEQUENCE [LARGE SCALE GENOMIC DNA]</scope>
</reference>
<protein>
    <submittedName>
        <fullName evidence="1">Uncharacterized protein</fullName>
    </submittedName>
</protein>
<evidence type="ECO:0000313" key="1">
    <source>
        <dbReference type="Ensembl" id="ENSHHUP00000020205.1"/>
    </source>
</evidence>
<dbReference type="GeneTree" id="ENSGT01010000230021"/>
<dbReference type="AlphaFoldDB" id="A0A4W5L6W9"/>
<reference evidence="1" key="3">
    <citation type="submission" date="2025-09" db="UniProtKB">
        <authorList>
            <consortium name="Ensembl"/>
        </authorList>
    </citation>
    <scope>IDENTIFICATION</scope>
</reference>
<dbReference type="Ensembl" id="ENSHHUT00000020951.1">
    <property type="protein sequence ID" value="ENSHHUP00000020205.1"/>
    <property type="gene ID" value="ENSHHUG00000012621.1"/>
</dbReference>
<accession>A0A4W5L6W9</accession>
<proteinExistence type="predicted"/>
<name>A0A4W5L6W9_9TELE</name>
<reference evidence="1" key="2">
    <citation type="submission" date="2025-08" db="UniProtKB">
        <authorList>
            <consortium name="Ensembl"/>
        </authorList>
    </citation>
    <scope>IDENTIFICATION</scope>
</reference>
<organism evidence="1 2">
    <name type="scientific">Hucho hucho</name>
    <name type="common">huchen</name>
    <dbReference type="NCBI Taxonomy" id="62062"/>
    <lineage>
        <taxon>Eukaryota</taxon>
        <taxon>Metazoa</taxon>
        <taxon>Chordata</taxon>
        <taxon>Craniata</taxon>
        <taxon>Vertebrata</taxon>
        <taxon>Euteleostomi</taxon>
        <taxon>Actinopterygii</taxon>
        <taxon>Neopterygii</taxon>
        <taxon>Teleostei</taxon>
        <taxon>Protacanthopterygii</taxon>
        <taxon>Salmoniformes</taxon>
        <taxon>Salmonidae</taxon>
        <taxon>Salmoninae</taxon>
        <taxon>Hucho</taxon>
    </lineage>
</organism>
<sequence>MAGIAQVIYVRHLLGNASAPNASQFGQSVEPLAQVGLQIAESLSRSVPADARLFLQTAKGQAHAPLGHRVHETAPASFSADRCVLCTEVHKRREKVRGGERIDARRNYTTSKMFMLFICGCYESELCLRVIRGVFILPILLKKMFFKWKQTEQNRDKHT</sequence>
<keyword evidence="2" id="KW-1185">Reference proteome</keyword>